<dbReference type="GO" id="GO:0009055">
    <property type="term" value="F:electron transfer activity"/>
    <property type="evidence" value="ECO:0007669"/>
    <property type="project" value="InterPro"/>
</dbReference>
<dbReference type="OrthoDB" id="9100344at2"/>
<feature type="coiled-coil region" evidence="3">
    <location>
        <begin position="67"/>
        <end position="94"/>
    </location>
</feature>
<gene>
    <name evidence="4" type="ORF">C2I19_20140</name>
</gene>
<dbReference type="Proteomes" id="UP000237082">
    <property type="component" value="Unassembled WGS sequence"/>
</dbReference>
<dbReference type="Gene3D" id="1.20.120.10">
    <property type="entry name" value="Cytochrome c/b562"/>
    <property type="match status" value="1"/>
</dbReference>
<evidence type="ECO:0000256" key="2">
    <source>
        <dbReference type="ARBA" id="ARBA00022729"/>
    </source>
</evidence>
<dbReference type="GO" id="GO:0022900">
    <property type="term" value="P:electron transport chain"/>
    <property type="evidence" value="ECO:0007669"/>
    <property type="project" value="InterPro"/>
</dbReference>
<protein>
    <submittedName>
        <fullName evidence="4">Cytochrome B562</fullName>
    </submittedName>
</protein>
<name>A0A2S5DAZ2_9NEIS</name>
<evidence type="ECO:0000313" key="4">
    <source>
        <dbReference type="EMBL" id="POZ60204.1"/>
    </source>
</evidence>
<evidence type="ECO:0000256" key="1">
    <source>
        <dbReference type="ARBA" id="ARBA00005523"/>
    </source>
</evidence>
<dbReference type="InterPro" id="IPR010980">
    <property type="entry name" value="Cyt_c/b562"/>
</dbReference>
<comment type="similarity">
    <text evidence="1">Belongs to the cytochrome b562 family.</text>
</comment>
<keyword evidence="3" id="KW-0175">Coiled coil</keyword>
<dbReference type="GO" id="GO:0005506">
    <property type="term" value="F:iron ion binding"/>
    <property type="evidence" value="ECO:0007669"/>
    <property type="project" value="InterPro"/>
</dbReference>
<dbReference type="GO" id="GO:0020037">
    <property type="term" value="F:heme binding"/>
    <property type="evidence" value="ECO:0007669"/>
    <property type="project" value="InterPro"/>
</dbReference>
<comment type="caution">
    <text evidence="4">The sequence shown here is derived from an EMBL/GenBank/DDBJ whole genome shotgun (WGS) entry which is preliminary data.</text>
</comment>
<organism evidence="4 5">
    <name type="scientific">Chromobacterium alticapitis</name>
    <dbReference type="NCBI Taxonomy" id="2073169"/>
    <lineage>
        <taxon>Bacteria</taxon>
        <taxon>Pseudomonadati</taxon>
        <taxon>Pseudomonadota</taxon>
        <taxon>Betaproteobacteria</taxon>
        <taxon>Neisseriales</taxon>
        <taxon>Chromobacteriaceae</taxon>
        <taxon>Chromobacterium</taxon>
    </lineage>
</organism>
<evidence type="ECO:0000313" key="5">
    <source>
        <dbReference type="Proteomes" id="UP000237082"/>
    </source>
</evidence>
<proteinExistence type="inferred from homology"/>
<sequence length="115" mass="12630">MIAPIFCFVLLHAPSARAGELKSVMKDMKAAMSGAMGSATLPEFTKQLERLRQDAQIASRLSYSGDAATYRQGMQDLQRNLEAAEREAKAGDLTAAKSALQLASRTKRRYHDLLN</sequence>
<dbReference type="EMBL" id="PQWB01000163">
    <property type="protein sequence ID" value="POZ60204.1"/>
    <property type="molecule type" value="Genomic_DNA"/>
</dbReference>
<dbReference type="SUPFAM" id="SSF47175">
    <property type="entry name" value="Cytochromes"/>
    <property type="match status" value="1"/>
</dbReference>
<evidence type="ECO:0000256" key="3">
    <source>
        <dbReference type="SAM" id="Coils"/>
    </source>
</evidence>
<dbReference type="GO" id="GO:0042597">
    <property type="term" value="C:periplasmic space"/>
    <property type="evidence" value="ECO:0007669"/>
    <property type="project" value="InterPro"/>
</dbReference>
<keyword evidence="2" id="KW-0732">Signal</keyword>
<keyword evidence="5" id="KW-1185">Reference proteome</keyword>
<dbReference type="AlphaFoldDB" id="A0A2S5DAZ2"/>
<accession>A0A2S5DAZ2</accession>
<dbReference type="Pfam" id="PF07361">
    <property type="entry name" value="Cytochrom_B562"/>
    <property type="match status" value="1"/>
</dbReference>
<reference evidence="5" key="1">
    <citation type="submission" date="2018-02" db="EMBL/GenBank/DDBJ databases">
        <authorList>
            <person name="O'Hara-Hanley K."/>
            <person name="Soby S."/>
        </authorList>
    </citation>
    <scope>NUCLEOTIDE SEQUENCE [LARGE SCALE GENOMIC DNA]</scope>
    <source>
        <strain evidence="5">MWU14-2602</strain>
    </source>
</reference>
<dbReference type="InterPro" id="IPR009155">
    <property type="entry name" value="Cyt_b562"/>
</dbReference>